<evidence type="ECO:0008006" key="5">
    <source>
        <dbReference type="Google" id="ProtNLM"/>
    </source>
</evidence>
<protein>
    <recommendedName>
        <fullName evidence="5">24 kDa salivary protein</fullName>
    </recommendedName>
</protein>
<keyword evidence="2" id="KW-0732">Signal</keyword>
<keyword evidence="1" id="KW-0812">Transmembrane</keyword>
<evidence type="ECO:0000313" key="3">
    <source>
        <dbReference type="EMBL" id="CAG9762213.1"/>
    </source>
</evidence>
<feature type="transmembrane region" description="Helical" evidence="1">
    <location>
        <begin position="208"/>
        <end position="230"/>
    </location>
</feature>
<dbReference type="OrthoDB" id="10071013at2759"/>
<proteinExistence type="predicted"/>
<accession>A0A9N9MHF7</accession>
<evidence type="ECO:0000256" key="1">
    <source>
        <dbReference type="SAM" id="Phobius"/>
    </source>
</evidence>
<keyword evidence="1" id="KW-1133">Transmembrane helix</keyword>
<organism evidence="3 4">
    <name type="scientific">Ceutorhynchus assimilis</name>
    <name type="common">cabbage seed weevil</name>
    <dbReference type="NCBI Taxonomy" id="467358"/>
    <lineage>
        <taxon>Eukaryota</taxon>
        <taxon>Metazoa</taxon>
        <taxon>Ecdysozoa</taxon>
        <taxon>Arthropoda</taxon>
        <taxon>Hexapoda</taxon>
        <taxon>Insecta</taxon>
        <taxon>Pterygota</taxon>
        <taxon>Neoptera</taxon>
        <taxon>Endopterygota</taxon>
        <taxon>Coleoptera</taxon>
        <taxon>Polyphaga</taxon>
        <taxon>Cucujiformia</taxon>
        <taxon>Curculionidae</taxon>
        <taxon>Ceutorhynchinae</taxon>
        <taxon>Ceutorhynchus</taxon>
    </lineage>
</organism>
<reference evidence="3" key="1">
    <citation type="submission" date="2022-01" db="EMBL/GenBank/DDBJ databases">
        <authorList>
            <person name="King R."/>
        </authorList>
    </citation>
    <scope>NUCLEOTIDE SEQUENCE</scope>
</reference>
<evidence type="ECO:0000256" key="2">
    <source>
        <dbReference type="SAM" id="SignalP"/>
    </source>
</evidence>
<dbReference type="AlphaFoldDB" id="A0A9N9MHF7"/>
<keyword evidence="1" id="KW-0472">Membrane</keyword>
<name>A0A9N9MHF7_9CUCU</name>
<dbReference type="EMBL" id="OU892287">
    <property type="protein sequence ID" value="CAG9762213.1"/>
    <property type="molecule type" value="Genomic_DNA"/>
</dbReference>
<dbReference type="Proteomes" id="UP001152799">
    <property type="component" value="Chromosome 11"/>
</dbReference>
<evidence type="ECO:0000313" key="4">
    <source>
        <dbReference type="Proteomes" id="UP001152799"/>
    </source>
</evidence>
<sequence>MFQLQSYFLFLLTLFTVFIDANLIDPQVDFREKGSNNTSPQHNVTLMVPQKTNLTQNATQKVISEGGVEQVVEQPKTNQQSVKNVTSIKKDDVTVGKPAGNNTNITLRKDKPVHEASNEPEVPTLLHDFEKPIVPKKGVNFSESDLDRTGRNISAKTTNSSTIIHHKKPIFTESDSDFIDTNTDKENILTVDQIDPLLADKNYNRSDYIVPIVAVILSVPLVAILASLVYKRGADWWQHRNYKRMDFLIEGIYHHQ</sequence>
<gene>
    <name evidence="3" type="ORF">CEUTPL_LOCUS2897</name>
</gene>
<feature type="signal peptide" evidence="2">
    <location>
        <begin position="1"/>
        <end position="21"/>
    </location>
</feature>
<keyword evidence="4" id="KW-1185">Reference proteome</keyword>
<feature type="chain" id="PRO_5040468112" description="24 kDa salivary protein" evidence="2">
    <location>
        <begin position="22"/>
        <end position="256"/>
    </location>
</feature>